<evidence type="ECO:0000313" key="4">
    <source>
        <dbReference type="Proteomes" id="UP001604336"/>
    </source>
</evidence>
<evidence type="ECO:0000259" key="2">
    <source>
        <dbReference type="Pfam" id="PF25597"/>
    </source>
</evidence>
<feature type="compositionally biased region" description="Basic and acidic residues" evidence="1">
    <location>
        <begin position="126"/>
        <end position="143"/>
    </location>
</feature>
<feature type="domain" description="Retroviral polymerase SH3-like" evidence="2">
    <location>
        <begin position="30"/>
        <end position="89"/>
    </location>
</feature>
<evidence type="ECO:0000313" key="3">
    <source>
        <dbReference type="EMBL" id="KAL2542756.1"/>
    </source>
</evidence>
<gene>
    <name evidence="3" type="ORF">Adt_03734</name>
</gene>
<organism evidence="3 4">
    <name type="scientific">Abeliophyllum distichum</name>
    <dbReference type="NCBI Taxonomy" id="126358"/>
    <lineage>
        <taxon>Eukaryota</taxon>
        <taxon>Viridiplantae</taxon>
        <taxon>Streptophyta</taxon>
        <taxon>Embryophyta</taxon>
        <taxon>Tracheophyta</taxon>
        <taxon>Spermatophyta</taxon>
        <taxon>Magnoliopsida</taxon>
        <taxon>eudicotyledons</taxon>
        <taxon>Gunneridae</taxon>
        <taxon>Pentapetalae</taxon>
        <taxon>asterids</taxon>
        <taxon>lamiids</taxon>
        <taxon>Lamiales</taxon>
        <taxon>Oleaceae</taxon>
        <taxon>Forsythieae</taxon>
        <taxon>Abeliophyllum</taxon>
    </lineage>
</organism>
<dbReference type="InterPro" id="IPR057670">
    <property type="entry name" value="SH3_retrovirus"/>
</dbReference>
<dbReference type="Pfam" id="PF25597">
    <property type="entry name" value="SH3_retrovirus"/>
    <property type="match status" value="1"/>
</dbReference>
<dbReference type="AlphaFoldDB" id="A0ABD1VZF7"/>
<reference evidence="4" key="1">
    <citation type="submission" date="2024-07" db="EMBL/GenBank/DDBJ databases">
        <title>Two chromosome-level genome assemblies of Korean endemic species Abeliophyllum distichum and Forsythia ovata (Oleaceae).</title>
        <authorList>
            <person name="Jang H."/>
        </authorList>
    </citation>
    <scope>NUCLEOTIDE SEQUENCE [LARGE SCALE GENOMIC DNA]</scope>
</reference>
<sequence length="180" mass="20849">MPKLLFQHKSPYELLFKHTTDYNLLKVFGCACYLCLRPYQKHKFDFHTQRCVYLGPSASHKGFKCLSSSGRTYISRHVVFDENVFTFKEGFLNKTQQSKWSPTTLHHLPFELNSHKKNPDSVDMMHPTDESAHRPSGENKEVIENGEGLVNEQPQQLEQRESSNDQQSHQVEQRDSVPGV</sequence>
<feature type="compositionally biased region" description="Basic and acidic residues" evidence="1">
    <location>
        <begin position="171"/>
        <end position="180"/>
    </location>
</feature>
<feature type="region of interest" description="Disordered" evidence="1">
    <location>
        <begin position="112"/>
        <end position="180"/>
    </location>
</feature>
<name>A0ABD1VZF7_9LAMI</name>
<accession>A0ABD1VZF7</accession>
<evidence type="ECO:0000256" key="1">
    <source>
        <dbReference type="SAM" id="MobiDB-lite"/>
    </source>
</evidence>
<dbReference type="EMBL" id="JBFOLK010000001">
    <property type="protein sequence ID" value="KAL2542756.1"/>
    <property type="molecule type" value="Genomic_DNA"/>
</dbReference>
<keyword evidence="4" id="KW-1185">Reference proteome</keyword>
<proteinExistence type="predicted"/>
<comment type="caution">
    <text evidence="3">The sequence shown here is derived from an EMBL/GenBank/DDBJ whole genome shotgun (WGS) entry which is preliminary data.</text>
</comment>
<dbReference type="Proteomes" id="UP001604336">
    <property type="component" value="Unassembled WGS sequence"/>
</dbReference>
<protein>
    <submittedName>
        <fullName evidence="3">Retrovirus-related pol polyprotein from transposon tnt 1-94</fullName>
    </submittedName>
</protein>